<dbReference type="Proteomes" id="UP000596742">
    <property type="component" value="Unassembled WGS sequence"/>
</dbReference>
<sequence length="248" mass="27676">MTHGKDVMSKEKHFKPVPKKTFTPPEPKRAKHKLHGPRIGGRTSSNQYLASNSDPSDDAITSKMNVMLLPLAVFLTFPTIRIACCIFHTDCTGSPLRSTSTGNSHTFYHLSSYMLSSALLLGTVTLSTISLATCCHQLFYWEQPHFLPSLYLHVVISSSTGNSHTFYHLSSYMLSSALLLGTVTLSTISLATYCHQLFYWNSHTFYHLSSYMLSSALLLGTATLSTISLAICCHQLFYWEQPHFLPSL</sequence>
<feature type="transmembrane region" description="Helical" evidence="2">
    <location>
        <begin position="172"/>
        <end position="194"/>
    </location>
</feature>
<name>A0A8B6F1D6_MYTGA</name>
<gene>
    <name evidence="3" type="ORF">MGAL_10B043946</name>
</gene>
<evidence type="ECO:0000256" key="1">
    <source>
        <dbReference type="SAM" id="MobiDB-lite"/>
    </source>
</evidence>
<dbReference type="AlphaFoldDB" id="A0A8B6F1D6"/>
<evidence type="ECO:0000313" key="4">
    <source>
        <dbReference type="Proteomes" id="UP000596742"/>
    </source>
</evidence>
<protein>
    <submittedName>
        <fullName evidence="3">Uncharacterized protein</fullName>
    </submittedName>
</protein>
<feature type="region of interest" description="Disordered" evidence="1">
    <location>
        <begin position="1"/>
        <end position="54"/>
    </location>
</feature>
<organism evidence="3 4">
    <name type="scientific">Mytilus galloprovincialis</name>
    <name type="common">Mediterranean mussel</name>
    <dbReference type="NCBI Taxonomy" id="29158"/>
    <lineage>
        <taxon>Eukaryota</taxon>
        <taxon>Metazoa</taxon>
        <taxon>Spiralia</taxon>
        <taxon>Lophotrochozoa</taxon>
        <taxon>Mollusca</taxon>
        <taxon>Bivalvia</taxon>
        <taxon>Autobranchia</taxon>
        <taxon>Pteriomorphia</taxon>
        <taxon>Mytilida</taxon>
        <taxon>Mytiloidea</taxon>
        <taxon>Mytilidae</taxon>
        <taxon>Mytilinae</taxon>
        <taxon>Mytilus</taxon>
    </lineage>
</organism>
<feature type="compositionally biased region" description="Polar residues" evidence="1">
    <location>
        <begin position="42"/>
        <end position="54"/>
    </location>
</feature>
<keyword evidence="2" id="KW-0472">Membrane</keyword>
<proteinExistence type="predicted"/>
<feature type="transmembrane region" description="Helical" evidence="2">
    <location>
        <begin position="215"/>
        <end position="238"/>
    </location>
</feature>
<feature type="compositionally biased region" description="Basic and acidic residues" evidence="1">
    <location>
        <begin position="1"/>
        <end position="11"/>
    </location>
</feature>
<evidence type="ECO:0000313" key="3">
    <source>
        <dbReference type="EMBL" id="VDI42777.1"/>
    </source>
</evidence>
<keyword evidence="2" id="KW-0812">Transmembrane</keyword>
<comment type="caution">
    <text evidence="3">The sequence shown here is derived from an EMBL/GenBank/DDBJ whole genome shotgun (WGS) entry which is preliminary data.</text>
</comment>
<keyword evidence="2" id="KW-1133">Transmembrane helix</keyword>
<feature type="transmembrane region" description="Helical" evidence="2">
    <location>
        <begin position="118"/>
        <end position="141"/>
    </location>
</feature>
<evidence type="ECO:0000256" key="2">
    <source>
        <dbReference type="SAM" id="Phobius"/>
    </source>
</evidence>
<accession>A0A8B6F1D6</accession>
<keyword evidence="4" id="KW-1185">Reference proteome</keyword>
<dbReference type="EMBL" id="UYJE01006069">
    <property type="protein sequence ID" value="VDI42777.1"/>
    <property type="molecule type" value="Genomic_DNA"/>
</dbReference>
<reference evidence="3" key="1">
    <citation type="submission" date="2018-11" db="EMBL/GenBank/DDBJ databases">
        <authorList>
            <person name="Alioto T."/>
            <person name="Alioto T."/>
        </authorList>
    </citation>
    <scope>NUCLEOTIDE SEQUENCE</scope>
</reference>